<organism evidence="2 3">
    <name type="scientific">Sinorhizobium fredii (strain USDA 257)</name>
    <dbReference type="NCBI Taxonomy" id="1185652"/>
    <lineage>
        <taxon>Bacteria</taxon>
        <taxon>Pseudomonadati</taxon>
        <taxon>Pseudomonadota</taxon>
        <taxon>Alphaproteobacteria</taxon>
        <taxon>Hyphomicrobiales</taxon>
        <taxon>Rhizobiaceae</taxon>
        <taxon>Sinorhizobium/Ensifer group</taxon>
        <taxon>Sinorhizobium</taxon>
    </lineage>
</organism>
<dbReference type="EMBL" id="CP003563">
    <property type="protein sequence ID" value="AFL48915.1"/>
    <property type="molecule type" value="Genomic_DNA"/>
</dbReference>
<evidence type="ECO:0000256" key="1">
    <source>
        <dbReference type="SAM" id="Phobius"/>
    </source>
</evidence>
<feature type="transmembrane region" description="Helical" evidence="1">
    <location>
        <begin position="12"/>
        <end position="32"/>
    </location>
</feature>
<gene>
    <name evidence="2" type="ORF">USDA257_c03170</name>
</gene>
<keyword evidence="1" id="KW-0472">Membrane</keyword>
<accession>I3WZ59</accession>
<sequence length="40" mass="4604">MPHRWKRAATEPGRGFFAFFFLLQHSLTILLFPKAIETAG</sequence>
<dbReference type="AlphaFoldDB" id="I3WZ59"/>
<dbReference type="Proteomes" id="UP000006180">
    <property type="component" value="Chromosome"/>
</dbReference>
<reference evidence="2 3" key="1">
    <citation type="journal article" date="2012" name="J. Bacteriol.">
        <title>Complete genome sequence of the broad-host-range strain Sinorhizobium fredii USDA257.</title>
        <authorList>
            <person name="Schuldes J."/>
            <person name="Rodriguez Orbegoso M."/>
            <person name="Schmeisser C."/>
            <person name="Krishnan H.B."/>
            <person name="Daniel R."/>
            <person name="Streit W.R."/>
        </authorList>
    </citation>
    <scope>NUCLEOTIDE SEQUENCE [LARGE SCALE GENOMIC DNA]</scope>
    <source>
        <strain evidence="2 3">USDA 257</strain>
    </source>
</reference>
<keyword evidence="1" id="KW-1133">Transmembrane helix</keyword>
<evidence type="ECO:0000313" key="3">
    <source>
        <dbReference type="Proteomes" id="UP000006180"/>
    </source>
</evidence>
<keyword evidence="1" id="KW-0812">Transmembrane</keyword>
<protein>
    <submittedName>
        <fullName evidence="2">Uncharacterized protein</fullName>
    </submittedName>
</protein>
<dbReference type="HOGENOM" id="CLU_3296564_0_0_5"/>
<proteinExistence type="predicted"/>
<name>I3WZ59_SINF2</name>
<evidence type="ECO:0000313" key="2">
    <source>
        <dbReference type="EMBL" id="AFL48915.1"/>
    </source>
</evidence>
<dbReference type="KEGG" id="sfd:USDA257_c03170"/>
<dbReference type="STRING" id="1185652.USDA257_c03170"/>